<gene>
    <name evidence="11" type="ORF">Zm00014a_015400</name>
</gene>
<dbReference type="EMBL" id="NCVQ01000010">
    <property type="protein sequence ID" value="PWZ05023.1"/>
    <property type="molecule type" value="Genomic_DNA"/>
</dbReference>
<dbReference type="GO" id="GO:0098552">
    <property type="term" value="C:side of membrane"/>
    <property type="evidence" value="ECO:0007669"/>
    <property type="project" value="UniProtKB-KW"/>
</dbReference>
<evidence type="ECO:0000256" key="2">
    <source>
        <dbReference type="ARBA" id="ARBA00022475"/>
    </source>
</evidence>
<feature type="transmembrane region" description="Helical" evidence="8">
    <location>
        <begin position="139"/>
        <end position="159"/>
    </location>
</feature>
<comment type="caution">
    <text evidence="11">The sequence shown here is derived from an EMBL/GenBank/DDBJ whole genome shotgun (WGS) entry which is preliminary data.</text>
</comment>
<proteinExistence type="predicted"/>
<name>A0A3L6DA67_MAIZE</name>
<evidence type="ECO:0000256" key="6">
    <source>
        <dbReference type="ARBA" id="ARBA00023157"/>
    </source>
</evidence>
<dbReference type="AlphaFoldDB" id="A0A3L6DA67"/>
<keyword evidence="6" id="KW-1015">Disulfide bond</keyword>
<dbReference type="InterPro" id="IPR044788">
    <property type="entry name" value="X8_dom_prot"/>
</dbReference>
<dbReference type="FunFam" id="1.20.58.1040:FF:000001">
    <property type="entry name" value="Glucan endo-1,3-beta-glucosidase 4"/>
    <property type="match status" value="1"/>
</dbReference>
<protein>
    <recommendedName>
        <fullName evidence="10">X8 domain-containing protein</fullName>
    </recommendedName>
</protein>
<dbReference type="Proteomes" id="UP000251960">
    <property type="component" value="Chromosome 9"/>
</dbReference>
<evidence type="ECO:0000256" key="5">
    <source>
        <dbReference type="ARBA" id="ARBA00023136"/>
    </source>
</evidence>
<keyword evidence="5 8" id="KW-0472">Membrane</keyword>
<feature type="chain" id="PRO_5018313909" description="X8 domain-containing protein" evidence="9">
    <location>
        <begin position="19"/>
        <end position="242"/>
    </location>
</feature>
<evidence type="ECO:0000313" key="11">
    <source>
        <dbReference type="EMBL" id="PWZ05023.1"/>
    </source>
</evidence>
<dbReference type="Pfam" id="PF07983">
    <property type="entry name" value="X8"/>
    <property type="match status" value="1"/>
</dbReference>
<accession>A0A3L6DA67</accession>
<dbReference type="GO" id="GO:0005886">
    <property type="term" value="C:plasma membrane"/>
    <property type="evidence" value="ECO:0007669"/>
    <property type="project" value="UniProtKB-SubCell"/>
</dbReference>
<evidence type="ECO:0000259" key="10">
    <source>
        <dbReference type="SMART" id="SM00768"/>
    </source>
</evidence>
<evidence type="ECO:0000256" key="3">
    <source>
        <dbReference type="ARBA" id="ARBA00022622"/>
    </source>
</evidence>
<dbReference type="PANTHER" id="PTHR31044:SF33">
    <property type="entry name" value="PLASMODESMATA CALLOSE-BINDING PROTEIN 5"/>
    <property type="match status" value="1"/>
</dbReference>
<evidence type="ECO:0000256" key="4">
    <source>
        <dbReference type="ARBA" id="ARBA00022729"/>
    </source>
</evidence>
<reference evidence="11" key="1">
    <citation type="journal article" date="2018" name="Nat. Genet.">
        <title>Extensive intraspecific gene order and gene structural variations between Mo17 and other maize genomes.</title>
        <authorList>
            <person name="Sun S."/>
            <person name="Zhou Y."/>
            <person name="Chen J."/>
            <person name="Shi J."/>
            <person name="Zhao H."/>
            <person name="Zhao H."/>
            <person name="Song W."/>
            <person name="Zhang M."/>
            <person name="Cui Y."/>
            <person name="Dong X."/>
            <person name="Liu H."/>
            <person name="Ma X."/>
            <person name="Jiao Y."/>
            <person name="Wang B."/>
            <person name="Wei X."/>
            <person name="Stein J.C."/>
            <person name="Glaubitz J.C."/>
            <person name="Lu F."/>
            <person name="Yu G."/>
            <person name="Liang C."/>
            <person name="Fengler K."/>
            <person name="Li B."/>
            <person name="Rafalski A."/>
            <person name="Schnable P.S."/>
            <person name="Ware D.H."/>
            <person name="Buckler E.S."/>
            <person name="Lai J."/>
        </authorList>
    </citation>
    <scope>NUCLEOTIDE SEQUENCE [LARGE SCALE GENOMIC DNA]</scope>
    <source>
        <tissue evidence="11">Seedling</tissue>
    </source>
</reference>
<dbReference type="GO" id="GO:0009506">
    <property type="term" value="C:plasmodesma"/>
    <property type="evidence" value="ECO:0007669"/>
    <property type="project" value="UniProtKB-ARBA"/>
</dbReference>
<organism evidence="11">
    <name type="scientific">Zea mays</name>
    <name type="common">Maize</name>
    <dbReference type="NCBI Taxonomy" id="4577"/>
    <lineage>
        <taxon>Eukaryota</taxon>
        <taxon>Viridiplantae</taxon>
        <taxon>Streptophyta</taxon>
        <taxon>Embryophyta</taxon>
        <taxon>Tracheophyta</taxon>
        <taxon>Spermatophyta</taxon>
        <taxon>Magnoliopsida</taxon>
        <taxon>Liliopsida</taxon>
        <taxon>Poales</taxon>
        <taxon>Poaceae</taxon>
        <taxon>PACMAD clade</taxon>
        <taxon>Panicoideae</taxon>
        <taxon>Andropogonodae</taxon>
        <taxon>Andropogoneae</taxon>
        <taxon>Tripsacinae</taxon>
        <taxon>Zea</taxon>
    </lineage>
</organism>
<keyword evidence="3" id="KW-0449">Lipoprotein</keyword>
<evidence type="ECO:0000256" key="8">
    <source>
        <dbReference type="SAM" id="Phobius"/>
    </source>
</evidence>
<keyword evidence="2" id="KW-1003">Cell membrane</keyword>
<dbReference type="InterPro" id="IPR012946">
    <property type="entry name" value="X8"/>
</dbReference>
<evidence type="ECO:0000256" key="9">
    <source>
        <dbReference type="SAM" id="SignalP"/>
    </source>
</evidence>
<evidence type="ECO:0000256" key="7">
    <source>
        <dbReference type="ARBA" id="ARBA00023180"/>
    </source>
</evidence>
<dbReference type="ExpressionAtlas" id="A0A3L6DA67">
    <property type="expression patterns" value="baseline and differential"/>
</dbReference>
<keyword evidence="8" id="KW-1133">Transmembrane helix</keyword>
<dbReference type="SMART" id="SM00768">
    <property type="entry name" value="X8"/>
    <property type="match status" value="1"/>
</dbReference>
<feature type="domain" description="X8" evidence="10">
    <location>
        <begin position="34"/>
        <end position="123"/>
    </location>
</feature>
<keyword evidence="3" id="KW-0336">GPI-anchor</keyword>
<dbReference type="Gene3D" id="1.20.58.1040">
    <property type="match status" value="1"/>
</dbReference>
<comment type="subcellular location">
    <subcellularLocation>
        <location evidence="1">Cell membrane</location>
        <topology evidence="1">Lipid-anchor</topology>
        <topology evidence="1">GPI-anchor</topology>
    </subcellularLocation>
</comment>
<keyword evidence="8" id="KW-0812">Transmembrane</keyword>
<dbReference type="PANTHER" id="PTHR31044">
    <property type="entry name" value="BETA-1,3 GLUCANASE"/>
    <property type="match status" value="1"/>
</dbReference>
<keyword evidence="4 9" id="KW-0732">Signal</keyword>
<keyword evidence="7" id="KW-0325">Glycoprotein</keyword>
<evidence type="ECO:0000256" key="1">
    <source>
        <dbReference type="ARBA" id="ARBA00004609"/>
    </source>
</evidence>
<feature type="signal peptide" evidence="9">
    <location>
        <begin position="1"/>
        <end position="18"/>
    </location>
</feature>
<sequence length="242" mass="25334">MLAASLLALRFLLVGATAAGMGTGTVGVSGGGQLWCVAKNNAEDGALQSAIDWACSVDGGRADCAAIQQGGACYDPPDLQQHASYAFNDYFLRSGGAGSPAACDFSGAAALTALNPSHGSCVFPSRLVIAPNLHICVDLSSFLLLGILVYFTVYSIYAYHYNTQNLKSWIFDIQERGISCSVISSTLAMLVASPKNGSFTGTTTYGPTGADFSSSFSWKLNFWPLLLHISSSVTFCAATHVL</sequence>